<dbReference type="Proteomes" id="UP000694850">
    <property type="component" value="Unplaced"/>
</dbReference>
<protein>
    <submittedName>
        <fullName evidence="2">LOW QUALITY PROTEIN: CD177 antigen</fullName>
    </submittedName>
</protein>
<keyword evidence="1" id="KW-1185">Reference proteome</keyword>
<accession>A0AC54ZB99</accession>
<proteinExistence type="predicted"/>
<evidence type="ECO:0000313" key="1">
    <source>
        <dbReference type="Proteomes" id="UP000694850"/>
    </source>
</evidence>
<reference evidence="2" key="1">
    <citation type="submission" date="2025-08" db="UniProtKB">
        <authorList>
            <consortium name="RefSeq"/>
        </authorList>
    </citation>
    <scope>IDENTIFICATION</scope>
</reference>
<sequence length="453" mass="47962">MSPATLLALLGVTLTLPLPPALTCQHLTQDAVHPATSLPLYWKAASKLCEDGWGCQDTLILIHNGPQVTVVLTKGCTLAEDQEAHITQHRSGPGLSVISYTHVCRQKDLCNNLTDSLALWTLTSAVAPAPRGVQCPTCLSKDGCQEIGTELPCPTGLTHCYKGVLTLNGGGITTKLSVQGCMAQEGCSLLHGTQKIGSISVSENCNPEDDLMCHSGTMLKVHSNLSQEPTEWTAAGNQTCNAGEICRETLLLIDPGHKQLLVGRKDCASPGVLDSDIISTHLTPPGMLVVSYASVCSSNWCNSANSSSVLLNNTLPQPGIPALGDRKCPVCVEVFGSCSNSKLMTCPVGTTDCYNGYISVSGGEVSIKMHVQGCRTQGSKDSWSISPSIGAFYVNGNFKDQFPQQNEVSPAPYLAWVVGLELFLALLCGGFCLPYSPHFQGFLASADPPQLTS</sequence>
<name>A0AC54ZB99_ORYAF</name>
<dbReference type="RefSeq" id="XP_042637191.1">
    <property type="nucleotide sequence ID" value="XM_042781257.1"/>
</dbReference>
<organism evidence="1 2">
    <name type="scientific">Orycteropus afer afer</name>
    <dbReference type="NCBI Taxonomy" id="1230840"/>
    <lineage>
        <taxon>Eukaryota</taxon>
        <taxon>Metazoa</taxon>
        <taxon>Chordata</taxon>
        <taxon>Craniata</taxon>
        <taxon>Vertebrata</taxon>
        <taxon>Euteleostomi</taxon>
        <taxon>Mammalia</taxon>
        <taxon>Eutheria</taxon>
        <taxon>Afrotheria</taxon>
        <taxon>Tubulidentata</taxon>
        <taxon>Orycteropodidae</taxon>
        <taxon>Orycteropus</taxon>
    </lineage>
</organism>
<evidence type="ECO:0000313" key="2">
    <source>
        <dbReference type="RefSeq" id="XP_042637191.1"/>
    </source>
</evidence>
<gene>
    <name evidence="2" type="primary">CD177</name>
</gene>